<reference evidence="2" key="1">
    <citation type="submission" date="2020-08" db="EMBL/GenBank/DDBJ databases">
        <authorList>
            <person name="Liu C."/>
            <person name="Sun Q."/>
        </authorList>
    </citation>
    <scope>NUCLEOTIDE SEQUENCE</scope>
    <source>
        <strain evidence="2">BX16</strain>
    </source>
</reference>
<dbReference type="AlphaFoldDB" id="A0A923SNE8"/>
<comment type="caution">
    <text evidence="2">The sequence shown here is derived from an EMBL/GenBank/DDBJ whole genome shotgun (WGS) entry which is preliminary data.</text>
</comment>
<keyword evidence="1" id="KW-0472">Membrane</keyword>
<feature type="transmembrane region" description="Helical" evidence="1">
    <location>
        <begin position="82"/>
        <end position="106"/>
    </location>
</feature>
<keyword evidence="3" id="KW-1185">Reference proteome</keyword>
<dbReference type="GO" id="GO:0004190">
    <property type="term" value="F:aspartic-type endopeptidase activity"/>
    <property type="evidence" value="ECO:0007669"/>
    <property type="project" value="InterPro"/>
</dbReference>
<dbReference type="Proteomes" id="UP000644115">
    <property type="component" value="Unassembled WGS sequence"/>
</dbReference>
<feature type="transmembrane region" description="Helical" evidence="1">
    <location>
        <begin position="28"/>
        <end position="47"/>
    </location>
</feature>
<feature type="transmembrane region" description="Helical" evidence="1">
    <location>
        <begin position="53"/>
        <end position="70"/>
    </location>
</feature>
<keyword evidence="1" id="KW-0812">Transmembrane</keyword>
<keyword evidence="1" id="KW-1133">Transmembrane helix</keyword>
<protein>
    <submittedName>
        <fullName evidence="2">Sigma-E processing peptidase SpoIIGA</fullName>
    </submittedName>
</protein>
<dbReference type="Pfam" id="PF03419">
    <property type="entry name" value="Peptidase_U4"/>
    <property type="match status" value="1"/>
</dbReference>
<gene>
    <name evidence="2" type="ORF">H8876_08675</name>
</gene>
<organism evidence="2 3">
    <name type="scientific">Lentihominibacter faecis</name>
    <dbReference type="NCBI Taxonomy" id="2764712"/>
    <lineage>
        <taxon>Bacteria</taxon>
        <taxon>Bacillati</taxon>
        <taxon>Bacillota</taxon>
        <taxon>Clostridia</taxon>
        <taxon>Peptostreptococcales</taxon>
        <taxon>Anaerovoracaceae</taxon>
        <taxon>Lentihominibacter</taxon>
    </lineage>
</organism>
<sequence>MENFITGSVLLYLTAVIFRVDLHRKKRLLRFVCGSMMCGGIAFVLFLPVGMPWNIALEGAFAVLVCLVVFGRRGVLLRAAAFAALTCFLGGMTMALLLAFGHTGMYAPGGIYTGDLKAGVLALFLGASVFAVRRILAFVDRMKFYREHVFSVKIRIGSWEQTIEAFLDTGNGLRDPVSGKSVAVASSLLWQKLKEEGVITADRFRMIPYSAVGGSGLLPAVRTDFLEFANTRCCGAFLAGAGEELKVAGGAFAETEEPCVLLSRDMVQR</sequence>
<feature type="transmembrane region" description="Helical" evidence="1">
    <location>
        <begin position="118"/>
        <end position="136"/>
    </location>
</feature>
<dbReference type="EMBL" id="JACRWC010000107">
    <property type="protein sequence ID" value="MBC6000071.1"/>
    <property type="molecule type" value="Genomic_DNA"/>
</dbReference>
<dbReference type="GO" id="GO:0006508">
    <property type="term" value="P:proteolysis"/>
    <property type="evidence" value="ECO:0007669"/>
    <property type="project" value="InterPro"/>
</dbReference>
<evidence type="ECO:0000256" key="1">
    <source>
        <dbReference type="SAM" id="Phobius"/>
    </source>
</evidence>
<proteinExistence type="predicted"/>
<accession>A0A923SNE8</accession>
<dbReference type="GO" id="GO:0030436">
    <property type="term" value="P:asexual sporulation"/>
    <property type="evidence" value="ECO:0007669"/>
    <property type="project" value="InterPro"/>
</dbReference>
<name>A0A923SNE8_9FIRM</name>
<evidence type="ECO:0000313" key="2">
    <source>
        <dbReference type="EMBL" id="MBC6000071.1"/>
    </source>
</evidence>
<dbReference type="InterPro" id="IPR005081">
    <property type="entry name" value="SpoIIGA"/>
</dbReference>
<evidence type="ECO:0000313" key="3">
    <source>
        <dbReference type="Proteomes" id="UP000644115"/>
    </source>
</evidence>